<accession>A0ABR3EPJ7</accession>
<evidence type="ECO:0000313" key="2">
    <source>
        <dbReference type="EMBL" id="KAL0564824.1"/>
    </source>
</evidence>
<dbReference type="EMBL" id="JBAHYK010002565">
    <property type="protein sequence ID" value="KAL0564824.1"/>
    <property type="molecule type" value="Genomic_DNA"/>
</dbReference>
<dbReference type="Proteomes" id="UP001465976">
    <property type="component" value="Unassembled WGS sequence"/>
</dbReference>
<proteinExistence type="predicted"/>
<protein>
    <submittedName>
        <fullName evidence="2">Uncharacterized protein</fullName>
    </submittedName>
</protein>
<name>A0ABR3EPJ7_9AGAR</name>
<reference evidence="2 3" key="1">
    <citation type="submission" date="2024-02" db="EMBL/GenBank/DDBJ databases">
        <title>A draft genome for the cacao thread blight pathogen Marasmius crinis-equi.</title>
        <authorList>
            <person name="Cohen S.P."/>
            <person name="Baruah I.K."/>
            <person name="Amoako-Attah I."/>
            <person name="Bukari Y."/>
            <person name="Meinhardt L.W."/>
            <person name="Bailey B.A."/>
        </authorList>
    </citation>
    <scope>NUCLEOTIDE SEQUENCE [LARGE SCALE GENOMIC DNA]</scope>
    <source>
        <strain evidence="2 3">GH-76</strain>
    </source>
</reference>
<organism evidence="2 3">
    <name type="scientific">Marasmius crinis-equi</name>
    <dbReference type="NCBI Taxonomy" id="585013"/>
    <lineage>
        <taxon>Eukaryota</taxon>
        <taxon>Fungi</taxon>
        <taxon>Dikarya</taxon>
        <taxon>Basidiomycota</taxon>
        <taxon>Agaricomycotina</taxon>
        <taxon>Agaricomycetes</taxon>
        <taxon>Agaricomycetidae</taxon>
        <taxon>Agaricales</taxon>
        <taxon>Marasmiineae</taxon>
        <taxon>Marasmiaceae</taxon>
        <taxon>Marasmius</taxon>
    </lineage>
</organism>
<evidence type="ECO:0000313" key="3">
    <source>
        <dbReference type="Proteomes" id="UP001465976"/>
    </source>
</evidence>
<comment type="caution">
    <text evidence="2">The sequence shown here is derived from an EMBL/GenBank/DDBJ whole genome shotgun (WGS) entry which is preliminary data.</text>
</comment>
<sequence length="82" mass="9106">MLNLSDTHSELKDASHLKSNGKEPLEGADLVLVNVWATGRVLLSMCRFLPKEIEGVSLIKEMGEALCAEEPSKRMALVERLR</sequence>
<evidence type="ECO:0000256" key="1">
    <source>
        <dbReference type="SAM" id="MobiDB-lite"/>
    </source>
</evidence>
<gene>
    <name evidence="2" type="ORF">V5O48_017216</name>
</gene>
<keyword evidence="3" id="KW-1185">Reference proteome</keyword>
<feature type="compositionally biased region" description="Basic and acidic residues" evidence="1">
    <location>
        <begin position="7"/>
        <end position="22"/>
    </location>
</feature>
<feature type="non-terminal residue" evidence="2">
    <location>
        <position position="82"/>
    </location>
</feature>
<feature type="region of interest" description="Disordered" evidence="1">
    <location>
        <begin position="1"/>
        <end position="22"/>
    </location>
</feature>